<comment type="caution">
    <text evidence="3">The sequence shown here is derived from an EMBL/GenBank/DDBJ whole genome shotgun (WGS) entry which is preliminary data.</text>
</comment>
<feature type="chain" id="PRO_5022847095" evidence="1">
    <location>
        <begin position="29"/>
        <end position="344"/>
    </location>
</feature>
<sequence length="344" mass="35248">MRLTRRACLALGGGAAAAALAVRHAAFARPNGVPGAATPIEVRATPITAFGLGERDGRQVGSLLFRGGAVLRSAHPAFGGLSGLWRSSDGTALVAVTDAGAWLTATVVSDEEGRFAGLEGARLSPILGPGGAALADGPAYDTESLAIADGVAYVGIERVHQVMRFDWAGAGVLARGTNVPVPGGRPALSANKSFEAVGVVPKGGALAGAVIAVAERAGAGEATPTHGYILTGPQRGRFEVARSGDFEITDLAFLPSGEVLLLERRFTMLTGPAVRIRRIAADAIHAGALVDGPVIFQADAGYQIDNMEGLAVHRDGAATILTLVSDDNFSMIQRTLLLEFELVG</sequence>
<protein>
    <submittedName>
        <fullName evidence="3">Twin-arginine translocation pathway signal</fullName>
    </submittedName>
</protein>
<reference evidence="3 4" key="2">
    <citation type="submission" date="2019-09" db="EMBL/GenBank/DDBJ databases">
        <authorList>
            <person name="Jin C."/>
        </authorList>
    </citation>
    <scope>NUCLEOTIDE SEQUENCE [LARGE SCALE GENOMIC DNA]</scope>
    <source>
        <strain evidence="3 4">BN140002</strain>
    </source>
</reference>
<evidence type="ECO:0000259" key="2">
    <source>
        <dbReference type="Pfam" id="PF13449"/>
    </source>
</evidence>
<dbReference type="PROSITE" id="PS51318">
    <property type="entry name" value="TAT"/>
    <property type="match status" value="1"/>
</dbReference>
<evidence type="ECO:0000313" key="4">
    <source>
        <dbReference type="Proteomes" id="UP000323142"/>
    </source>
</evidence>
<dbReference type="OrthoDB" id="9798693at2"/>
<dbReference type="PIRSF" id="PIRSF031900">
    <property type="entry name" value="UCP031900"/>
    <property type="match status" value="1"/>
</dbReference>
<proteinExistence type="predicted"/>
<feature type="domain" description="Phytase-like" evidence="2">
    <location>
        <begin position="77"/>
        <end position="329"/>
    </location>
</feature>
<gene>
    <name evidence="3" type="ORF">F0L46_11605</name>
</gene>
<organism evidence="3 4">
    <name type="scientific">Salinarimonas soli</name>
    <dbReference type="NCBI Taxonomy" id="1638099"/>
    <lineage>
        <taxon>Bacteria</taxon>
        <taxon>Pseudomonadati</taxon>
        <taxon>Pseudomonadota</taxon>
        <taxon>Alphaproteobacteria</taxon>
        <taxon>Hyphomicrobiales</taxon>
        <taxon>Salinarimonadaceae</taxon>
        <taxon>Salinarimonas</taxon>
    </lineage>
</organism>
<name>A0A5B2VF83_9HYPH</name>
<dbReference type="EMBL" id="VUOA01000020">
    <property type="protein sequence ID" value="KAA2237100.1"/>
    <property type="molecule type" value="Genomic_DNA"/>
</dbReference>
<keyword evidence="4" id="KW-1185">Reference proteome</keyword>
<evidence type="ECO:0000313" key="3">
    <source>
        <dbReference type="EMBL" id="KAA2237100.1"/>
    </source>
</evidence>
<dbReference type="InterPro" id="IPR006311">
    <property type="entry name" value="TAT_signal"/>
</dbReference>
<keyword evidence="1" id="KW-0732">Signal</keyword>
<reference evidence="3 4" key="1">
    <citation type="submission" date="2019-09" db="EMBL/GenBank/DDBJ databases">
        <title>Salinarimonas rosea gen. nov., sp. nov., a new member of the a-2 subgroup of the Proteobacteria.</title>
        <authorList>
            <person name="Liu J."/>
        </authorList>
    </citation>
    <scope>NUCLEOTIDE SEQUENCE [LARGE SCALE GENOMIC DNA]</scope>
    <source>
        <strain evidence="3 4">BN140002</strain>
    </source>
</reference>
<dbReference type="Proteomes" id="UP000323142">
    <property type="component" value="Unassembled WGS sequence"/>
</dbReference>
<dbReference type="InterPro" id="IPR027372">
    <property type="entry name" value="Phytase-like_dom"/>
</dbReference>
<accession>A0A5B2VF83</accession>
<dbReference type="Pfam" id="PF13449">
    <property type="entry name" value="Phytase-like"/>
    <property type="match status" value="1"/>
</dbReference>
<dbReference type="AlphaFoldDB" id="A0A5B2VF83"/>
<dbReference type="RefSeq" id="WP_149817641.1">
    <property type="nucleotide sequence ID" value="NZ_VUOA01000020.1"/>
</dbReference>
<dbReference type="InterPro" id="IPR014567">
    <property type="entry name" value="UCP031900"/>
</dbReference>
<feature type="signal peptide" evidence="1">
    <location>
        <begin position="1"/>
        <end position="28"/>
    </location>
</feature>
<evidence type="ECO:0000256" key="1">
    <source>
        <dbReference type="SAM" id="SignalP"/>
    </source>
</evidence>